<evidence type="ECO:0000256" key="6">
    <source>
        <dbReference type="ARBA" id="ARBA00023242"/>
    </source>
</evidence>
<comment type="catalytic activity">
    <reaction evidence="7">
        <text>adenine + H2O + H(+) = hypoxanthine + NH4(+)</text>
        <dbReference type="Rhea" id="RHEA:23688"/>
        <dbReference type="ChEBI" id="CHEBI:15377"/>
        <dbReference type="ChEBI" id="CHEBI:15378"/>
        <dbReference type="ChEBI" id="CHEBI:16708"/>
        <dbReference type="ChEBI" id="CHEBI:17368"/>
        <dbReference type="ChEBI" id="CHEBI:28938"/>
        <dbReference type="EC" id="3.5.4.2"/>
    </reaction>
</comment>
<evidence type="ECO:0000313" key="10">
    <source>
        <dbReference type="EMBL" id="KAJ6439497.1"/>
    </source>
</evidence>
<evidence type="ECO:0000256" key="3">
    <source>
        <dbReference type="ARBA" id="ARBA00022801"/>
    </source>
</evidence>
<dbReference type="EMBL" id="JAQHRD010000006">
    <property type="protein sequence ID" value="KAJ6439497.1"/>
    <property type="molecule type" value="Genomic_DNA"/>
</dbReference>
<dbReference type="GO" id="GO:0005634">
    <property type="term" value="C:nucleus"/>
    <property type="evidence" value="ECO:0007669"/>
    <property type="project" value="UniProtKB-SubCell"/>
</dbReference>
<feature type="active site" description="Proton donor" evidence="7">
    <location>
        <position position="253"/>
    </location>
</feature>
<feature type="binding site" evidence="7">
    <location>
        <position position="331"/>
    </location>
    <ligand>
        <name>Zn(2+)</name>
        <dbReference type="ChEBI" id="CHEBI:29105"/>
        <note>catalytic</note>
    </ligand>
</feature>
<dbReference type="GO" id="GO:0043103">
    <property type="term" value="P:hypoxanthine salvage"/>
    <property type="evidence" value="ECO:0007669"/>
    <property type="project" value="UniProtKB-UniRule"/>
</dbReference>
<evidence type="ECO:0000256" key="2">
    <source>
        <dbReference type="ARBA" id="ARBA00022723"/>
    </source>
</evidence>
<comment type="function">
    <text evidence="7">Catalyzes the hydrolytic deamination of adenine to hypoxanthine. Plays an important role in the purine salvage pathway and in nitrogen catabolism.</text>
</comment>
<keyword evidence="4 7" id="KW-0862">Zinc</keyword>
<organism evidence="10 11">
    <name type="scientific">Purpureocillium lavendulum</name>
    <dbReference type="NCBI Taxonomy" id="1247861"/>
    <lineage>
        <taxon>Eukaryota</taxon>
        <taxon>Fungi</taxon>
        <taxon>Dikarya</taxon>
        <taxon>Ascomycota</taxon>
        <taxon>Pezizomycotina</taxon>
        <taxon>Sordariomycetes</taxon>
        <taxon>Hypocreomycetidae</taxon>
        <taxon>Hypocreales</taxon>
        <taxon>Ophiocordycipitaceae</taxon>
        <taxon>Purpureocillium</taxon>
    </lineage>
</organism>
<feature type="binding site" evidence="7">
    <location>
        <position position="250"/>
    </location>
    <ligand>
        <name>Zn(2+)</name>
        <dbReference type="ChEBI" id="CHEBI:29105"/>
        <note>catalytic</note>
    </ligand>
</feature>
<dbReference type="GO" id="GO:0000034">
    <property type="term" value="F:adenine deaminase activity"/>
    <property type="evidence" value="ECO:0007669"/>
    <property type="project" value="UniProtKB-UniRule"/>
</dbReference>
<sequence length="400" mass="43398">MGGRVGLDVEAAASAPRVTIRNGCKVMCKSPLHDLLVALPKVEHHLHVEGTLEPSLLFALAAKNNVALPDDPAYASPEALLTRYAHWTCLDDFLQYYYQGMSVLVTADDFEALAWAYFVRAAGQRVRHAEVFFDPQAHTARGVSYDTVVAGLAAAKKRAESELGITVEYIVCILRHLPLADSHALVDTVLDRGHLSAADDNDDEDDETGGRSSSTLAGFGMVSSEKAFPPERFKEVYARVASTGTRLTAHAGEEAGPEFVAASLDHLGVTRIDHGLSAARDPALVARLAASGTLLTLCPWSNVRLRNLAALRDAPVRAYLDAGVRFSVNSDDPAYFGAYIQDVYCRVQDEFALDVADWEWIARGAIDASWCRARRKGQLVAELDAVLAEHAALRRTLEAA</sequence>
<evidence type="ECO:0000256" key="1">
    <source>
        <dbReference type="ARBA" id="ARBA00022490"/>
    </source>
</evidence>
<keyword evidence="2 7" id="KW-0479">Metal-binding</keyword>
<feature type="binding site" evidence="7">
    <location>
        <position position="332"/>
    </location>
    <ligand>
        <name>substrate</name>
    </ligand>
</feature>
<dbReference type="HAMAP" id="MF_01962">
    <property type="entry name" value="Adenine_deaminase"/>
    <property type="match status" value="1"/>
</dbReference>
<name>A0AB34FK82_9HYPO</name>
<reference evidence="10" key="1">
    <citation type="submission" date="2023-01" db="EMBL/GenBank/DDBJ databases">
        <title>The growth and conidiation of Purpureocillium lavendulum are regulated by nitrogen source and histone H3K14 acetylation.</title>
        <authorList>
            <person name="Tang P."/>
            <person name="Han J."/>
            <person name="Zhang C."/>
            <person name="Tang P."/>
            <person name="Qi F."/>
            <person name="Zhang K."/>
            <person name="Liang L."/>
        </authorList>
    </citation>
    <scope>NUCLEOTIDE SEQUENCE</scope>
    <source>
        <strain evidence="10">YMF1.00683</strain>
    </source>
</reference>
<keyword evidence="5 7" id="KW-0546">Nucleotide metabolism</keyword>
<feature type="binding site" evidence="7">
    <location>
        <position position="45"/>
    </location>
    <ligand>
        <name>Zn(2+)</name>
        <dbReference type="ChEBI" id="CHEBI:29105"/>
        <note>catalytic</note>
    </ligand>
</feature>
<gene>
    <name evidence="10" type="primary">ade</name>
    <name evidence="7" type="synonym">AAH1</name>
    <name evidence="10" type="ORF">O9K51_07383</name>
</gene>
<evidence type="ECO:0000256" key="7">
    <source>
        <dbReference type="HAMAP-Rule" id="MF_03145"/>
    </source>
</evidence>
<accession>A0AB34FK82</accession>
<protein>
    <recommendedName>
        <fullName evidence="7">Adenine deaminase</fullName>
        <shortName evidence="7">ADE</shortName>
        <ecNumber evidence="7">3.5.4.2</ecNumber>
    </recommendedName>
    <alternativeName>
        <fullName evidence="7">Adenine aminohydrolase</fullName>
        <shortName evidence="7">AAH</shortName>
    </alternativeName>
</protein>
<dbReference type="PROSITE" id="PS00485">
    <property type="entry name" value="A_DEAMINASE"/>
    <property type="match status" value="1"/>
</dbReference>
<dbReference type="InterPro" id="IPR032466">
    <property type="entry name" value="Metal_Hydrolase"/>
</dbReference>
<dbReference type="InterPro" id="IPR006330">
    <property type="entry name" value="Ado/ade_deaminase"/>
</dbReference>
<proteinExistence type="inferred from homology"/>
<keyword evidence="1 7" id="KW-0963">Cytoplasm</keyword>
<dbReference type="GO" id="GO:0009168">
    <property type="term" value="P:purine ribonucleoside monophosphate biosynthetic process"/>
    <property type="evidence" value="ECO:0007669"/>
    <property type="project" value="InterPro"/>
</dbReference>
<feature type="binding site" evidence="7">
    <location>
        <position position="47"/>
    </location>
    <ligand>
        <name>Zn(2+)</name>
        <dbReference type="ChEBI" id="CHEBI:29105"/>
        <note>catalytic</note>
    </ligand>
</feature>
<feature type="domain" description="Adenosine deaminase" evidence="9">
    <location>
        <begin position="40"/>
        <end position="385"/>
    </location>
</feature>
<comment type="caution">
    <text evidence="10">The sequence shown here is derived from an EMBL/GenBank/DDBJ whole genome shotgun (WGS) entry which is preliminary data.</text>
</comment>
<dbReference type="Pfam" id="PF00962">
    <property type="entry name" value="A_deaminase"/>
    <property type="match status" value="1"/>
</dbReference>
<comment type="subcellular location">
    <subcellularLocation>
        <location evidence="7">Cytoplasm</location>
    </subcellularLocation>
    <subcellularLocation>
        <location evidence="7">Nucleus</location>
    </subcellularLocation>
</comment>
<comment type="similarity">
    <text evidence="7">Belongs to the metallo-dependent hydrolases superfamily. Adenosine and AMP deaminases family. Adenine deaminase type 2 subfamily.</text>
</comment>
<dbReference type="Gene3D" id="3.20.20.140">
    <property type="entry name" value="Metal-dependent hydrolases"/>
    <property type="match status" value="1"/>
</dbReference>
<keyword evidence="3 7" id="KW-0378">Hydrolase</keyword>
<dbReference type="GO" id="GO:0005829">
    <property type="term" value="C:cytosol"/>
    <property type="evidence" value="ECO:0007669"/>
    <property type="project" value="TreeGrafter"/>
</dbReference>
<evidence type="ECO:0000313" key="11">
    <source>
        <dbReference type="Proteomes" id="UP001163105"/>
    </source>
</evidence>
<feature type="region of interest" description="Disordered" evidence="8">
    <location>
        <begin position="196"/>
        <end position="217"/>
    </location>
</feature>
<feature type="site" description="Important for catalytic activity" evidence="7">
    <location>
        <position position="274"/>
    </location>
</feature>
<dbReference type="EC" id="3.5.4.2" evidence="7"/>
<dbReference type="InterPro" id="IPR006650">
    <property type="entry name" value="A/AMP_deam_AS"/>
</dbReference>
<dbReference type="PANTHER" id="PTHR43114:SF6">
    <property type="entry name" value="ADENINE DEAMINASE"/>
    <property type="match status" value="1"/>
</dbReference>
<evidence type="ECO:0000256" key="4">
    <source>
        <dbReference type="ARBA" id="ARBA00022833"/>
    </source>
</evidence>
<dbReference type="InterPro" id="IPR028892">
    <property type="entry name" value="ADE"/>
</dbReference>
<dbReference type="GO" id="GO:0009117">
    <property type="term" value="P:nucleotide metabolic process"/>
    <property type="evidence" value="ECO:0007669"/>
    <property type="project" value="UniProtKB-KW"/>
</dbReference>
<evidence type="ECO:0000256" key="8">
    <source>
        <dbReference type="SAM" id="MobiDB-lite"/>
    </source>
</evidence>
<comment type="cofactor">
    <cofactor evidence="7">
        <name>Zn(2+)</name>
        <dbReference type="ChEBI" id="CHEBI:29105"/>
    </cofactor>
    <text evidence="7">Binds 1 zinc ion per subunit.</text>
</comment>
<dbReference type="PANTHER" id="PTHR43114">
    <property type="entry name" value="ADENINE DEAMINASE"/>
    <property type="match status" value="1"/>
</dbReference>
<keyword evidence="6 7" id="KW-0539">Nucleus</keyword>
<dbReference type="GO" id="GO:0006146">
    <property type="term" value="P:adenine catabolic process"/>
    <property type="evidence" value="ECO:0007669"/>
    <property type="project" value="UniProtKB-UniRule"/>
</dbReference>
<dbReference type="InterPro" id="IPR001365">
    <property type="entry name" value="A_deaminase_dom"/>
</dbReference>
<evidence type="ECO:0000259" key="9">
    <source>
        <dbReference type="Pfam" id="PF00962"/>
    </source>
</evidence>
<dbReference type="GO" id="GO:0008270">
    <property type="term" value="F:zinc ion binding"/>
    <property type="evidence" value="ECO:0007669"/>
    <property type="project" value="UniProtKB-UniRule"/>
</dbReference>
<dbReference type="SUPFAM" id="SSF51556">
    <property type="entry name" value="Metallo-dependent hydrolases"/>
    <property type="match status" value="1"/>
</dbReference>
<evidence type="ECO:0000256" key="5">
    <source>
        <dbReference type="ARBA" id="ARBA00023080"/>
    </source>
</evidence>
<dbReference type="Proteomes" id="UP001163105">
    <property type="component" value="Unassembled WGS sequence"/>
</dbReference>
<dbReference type="NCBIfam" id="TIGR01430">
    <property type="entry name" value="aden_deam"/>
    <property type="match status" value="1"/>
</dbReference>
<keyword evidence="11" id="KW-1185">Reference proteome</keyword>
<dbReference type="AlphaFoldDB" id="A0AB34FK82"/>